<evidence type="ECO:0000256" key="1">
    <source>
        <dbReference type="ARBA" id="ARBA00004496"/>
    </source>
</evidence>
<protein>
    <submittedName>
        <fullName evidence="8">RNA-binding protein</fullName>
    </submittedName>
</protein>
<dbReference type="InterPro" id="IPR008858">
    <property type="entry name" value="TROVE_dom"/>
</dbReference>
<evidence type="ECO:0000259" key="7">
    <source>
        <dbReference type="PROSITE" id="PS50988"/>
    </source>
</evidence>
<name>A0A2P1PMS2_9GAMM</name>
<reference evidence="8 9" key="1">
    <citation type="submission" date="2018-03" db="EMBL/GenBank/DDBJ databases">
        <title>Ahniella affigens gen. nov., sp. nov., a gammaproteobacterium isolated from sandy soil near a stream.</title>
        <authorList>
            <person name="Ko Y."/>
            <person name="Kim J.-H."/>
        </authorList>
    </citation>
    <scope>NUCLEOTIDE SEQUENCE [LARGE SCALE GENOMIC DNA]</scope>
    <source>
        <strain evidence="8 9">D13</strain>
    </source>
</reference>
<dbReference type="AlphaFoldDB" id="A0A2P1PMS2"/>
<dbReference type="GO" id="GO:1990904">
    <property type="term" value="C:ribonucleoprotein complex"/>
    <property type="evidence" value="ECO:0007669"/>
    <property type="project" value="UniProtKB-KW"/>
</dbReference>
<evidence type="ECO:0000256" key="6">
    <source>
        <dbReference type="ARBA" id="ARBA00023274"/>
    </source>
</evidence>
<dbReference type="KEGG" id="xba:C7S18_02530"/>
<dbReference type="PROSITE" id="PS50988">
    <property type="entry name" value="TROVE"/>
    <property type="match status" value="1"/>
</dbReference>
<dbReference type="GO" id="GO:0005737">
    <property type="term" value="C:cytoplasm"/>
    <property type="evidence" value="ECO:0007669"/>
    <property type="project" value="UniProtKB-SubCell"/>
</dbReference>
<comment type="similarity">
    <text evidence="2">Belongs to the Ro 60 kDa family.</text>
</comment>
<dbReference type="Proteomes" id="UP000241074">
    <property type="component" value="Chromosome"/>
</dbReference>
<comment type="subcellular location">
    <subcellularLocation>
        <location evidence="1">Cytoplasm</location>
    </subcellularLocation>
</comment>
<dbReference type="InterPro" id="IPR056800">
    <property type="entry name" value="vWA_Ro60"/>
</dbReference>
<dbReference type="InterPro" id="IPR037214">
    <property type="entry name" value="TROVE_dom_sf"/>
</dbReference>
<dbReference type="RefSeq" id="WP_106890065.1">
    <property type="nucleotide sequence ID" value="NZ_CP027860.1"/>
</dbReference>
<dbReference type="OrthoDB" id="208855at2"/>
<dbReference type="GO" id="GO:0003723">
    <property type="term" value="F:RNA binding"/>
    <property type="evidence" value="ECO:0007669"/>
    <property type="project" value="UniProtKB-KW"/>
</dbReference>
<reference evidence="8 9" key="2">
    <citation type="submission" date="2018-03" db="EMBL/GenBank/DDBJ databases">
        <authorList>
            <person name="Keele B.F."/>
        </authorList>
    </citation>
    <scope>NUCLEOTIDE SEQUENCE [LARGE SCALE GENOMIC DNA]</scope>
    <source>
        <strain evidence="8 9">D13</strain>
    </source>
</reference>
<keyword evidence="6" id="KW-0687">Ribonucleoprotein</keyword>
<gene>
    <name evidence="8" type="ORF">C7S18_02530</name>
</gene>
<evidence type="ECO:0000313" key="9">
    <source>
        <dbReference type="Proteomes" id="UP000241074"/>
    </source>
</evidence>
<dbReference type="InterPro" id="IPR040322">
    <property type="entry name" value="TROVE2"/>
</dbReference>
<dbReference type="SUPFAM" id="SSF53300">
    <property type="entry name" value="vWA-like"/>
    <property type="match status" value="1"/>
</dbReference>
<feature type="domain" description="TROVE" evidence="7">
    <location>
        <begin position="15"/>
        <end position="319"/>
    </location>
</feature>
<accession>A0A2P1PMS2</accession>
<dbReference type="GO" id="GO:0046872">
    <property type="term" value="F:metal ion binding"/>
    <property type="evidence" value="ECO:0007669"/>
    <property type="project" value="UniProtKB-KW"/>
</dbReference>
<organism evidence="8 9">
    <name type="scientific">Ahniella affigens</name>
    <dbReference type="NCBI Taxonomy" id="2021234"/>
    <lineage>
        <taxon>Bacteria</taxon>
        <taxon>Pseudomonadati</taxon>
        <taxon>Pseudomonadota</taxon>
        <taxon>Gammaproteobacteria</taxon>
        <taxon>Lysobacterales</taxon>
        <taxon>Rhodanobacteraceae</taxon>
        <taxon>Ahniella</taxon>
    </lineage>
</organism>
<evidence type="ECO:0000256" key="2">
    <source>
        <dbReference type="ARBA" id="ARBA00007814"/>
    </source>
</evidence>
<dbReference type="EMBL" id="CP027860">
    <property type="protein sequence ID" value="AVP96136.1"/>
    <property type="molecule type" value="Genomic_DNA"/>
</dbReference>
<dbReference type="SUPFAM" id="SSF140864">
    <property type="entry name" value="TROVE domain-like"/>
    <property type="match status" value="1"/>
</dbReference>
<dbReference type="InterPro" id="IPR036465">
    <property type="entry name" value="vWFA_dom_sf"/>
</dbReference>
<dbReference type="Pfam" id="PF25045">
    <property type="entry name" value="vWA_Ro60"/>
    <property type="match status" value="1"/>
</dbReference>
<evidence type="ECO:0000256" key="4">
    <source>
        <dbReference type="ARBA" id="ARBA00022723"/>
    </source>
</evidence>
<keyword evidence="4" id="KW-0479">Metal-binding</keyword>
<evidence type="ECO:0000256" key="5">
    <source>
        <dbReference type="ARBA" id="ARBA00022884"/>
    </source>
</evidence>
<keyword evidence="9" id="KW-1185">Reference proteome</keyword>
<keyword evidence="5" id="KW-0694">RNA-binding</keyword>
<dbReference type="PANTHER" id="PTHR14202:SF0">
    <property type="entry name" value="RNA-BINDING PROTEIN RO60"/>
    <property type="match status" value="1"/>
</dbReference>
<keyword evidence="3" id="KW-0963">Cytoplasm</keyword>
<dbReference type="PANTHER" id="PTHR14202">
    <property type="entry name" value="60 KDA RIBONUCLEOPROTEIN SSA/RO"/>
    <property type="match status" value="1"/>
</dbReference>
<sequence length="510" mass="56471">MLNKALKPAQKQLLTPNQAGVPAYGFGPKQALAQLAMTGCLNSTFYSSAEAQLSELLKRCFEVDPDFVAKTALYARKHGYMKDTPALLVAWLASFAGELGEQVFPRVIDNGGMLRNLVGILRSGLVARQSLGSRPKRWVQRWLEQASDESLIKAMVGNDPSLADVIKMVHPRAPSRERNALFACILGRPCDAELLPKALLELERFRLNPNQPVPNVPFQLLTGRPLGKEHWIQIARQASWTMTRMNLNTFMRHGVLEDEPTVRLIARRLADRDQVRRAKAMPYQLLTTYQAALAIPEKIRQALRTATEHAIENVPRIPGSVAVLVDVSGSMESAVTGYRNGATSTTRCVDVAGLMAAAVLHRNSGAMVMPFNDQVRNWRRPAHGGVLETAQALAALLGGGTQCSAPLAALNQMSVAPDTVIMFSDNQSWMDARLGETEYQRQWRVLKQRNPNAKLICVDLQPYTNSQIKDQRDVLNIGGFSDEMFKRIAEFAAGNSDGKFWVDQIDSMQI</sequence>
<evidence type="ECO:0000256" key="3">
    <source>
        <dbReference type="ARBA" id="ARBA00022490"/>
    </source>
</evidence>
<proteinExistence type="inferred from homology"/>
<dbReference type="Gene3D" id="3.40.50.410">
    <property type="entry name" value="von Willebrand factor, type A domain"/>
    <property type="match status" value="1"/>
</dbReference>
<evidence type="ECO:0000313" key="8">
    <source>
        <dbReference type="EMBL" id="AVP96136.1"/>
    </source>
</evidence>